<evidence type="ECO:0000256" key="1">
    <source>
        <dbReference type="SAM" id="MobiDB-lite"/>
    </source>
</evidence>
<keyword evidence="2" id="KW-1133">Transmembrane helix</keyword>
<name>A0A1M6TF83_PSETH</name>
<evidence type="ECO:0000256" key="2">
    <source>
        <dbReference type="SAM" id="Phobius"/>
    </source>
</evidence>
<feature type="region of interest" description="Disordered" evidence="1">
    <location>
        <begin position="1"/>
        <end position="31"/>
    </location>
</feature>
<sequence length="485" mass="50122">MTRHRAPDAPARRRSRRRSSRRASDSSVTQTGSIAQTIVAEALTAGTLTTDALTPGAQTAAARHAAAEDGDAPRAATALLEREATADRAIVVQDTADHDPGVARVRGRRQLALSALSVLCVAGLVGLFVNVVDGGRGVDPTGFDVIADAPEPGDLPRSLVDPPSLDGPKPGRAAAPNVTGRGDDRGSGPVARGVSSLFGGANSPWVQPATGPVDPNSAAMVAGFSGEKFQMSTGMWTVPLYFADANTPRRNVPITSGWTEFSSLPNVPVPPNAKPDPSDDAHLTIVDRARGCVYDFWGASGSGSSLTAKLGNAMPIDSSGVDPGGLGARASGFSGAAGLVTYEDLKKGSIDHALVFAYPKTRSGGPVAPATKSDGRTGGSDAIPIGARVRLDPTLNLNSLGLNRYEMMIARALQKYGMILGDTSGGFTIYAQHPQSVPGGSYGGLLPDVTWVDLSKIPTNKFQVMKLGPQRENASRTVGNRCNGA</sequence>
<dbReference type="AlphaFoldDB" id="A0A1M6TF83"/>
<dbReference type="RefSeq" id="WP_073457134.1">
    <property type="nucleotide sequence ID" value="NZ_CALGVN010000008.1"/>
</dbReference>
<reference evidence="3 4" key="1">
    <citation type="submission" date="2016-11" db="EMBL/GenBank/DDBJ databases">
        <authorList>
            <person name="Jaros S."/>
            <person name="Januszkiewicz K."/>
            <person name="Wedrychowicz H."/>
        </authorList>
    </citation>
    <scope>NUCLEOTIDE SEQUENCE [LARGE SCALE GENOMIC DNA]</scope>
    <source>
        <strain evidence="3 4">DSM 43832</strain>
    </source>
</reference>
<dbReference type="EMBL" id="FRAP01000008">
    <property type="protein sequence ID" value="SHK55611.1"/>
    <property type="molecule type" value="Genomic_DNA"/>
</dbReference>
<dbReference type="OrthoDB" id="8771597at2"/>
<feature type="compositionally biased region" description="Basic and acidic residues" evidence="1">
    <location>
        <begin position="1"/>
        <end position="11"/>
    </location>
</feature>
<keyword evidence="2" id="KW-0472">Membrane</keyword>
<gene>
    <name evidence="3" type="ORF">SAMN05443637_1086</name>
</gene>
<keyword evidence="4" id="KW-1185">Reference proteome</keyword>
<organism evidence="3 4">
    <name type="scientific">Pseudonocardia thermophila</name>
    <dbReference type="NCBI Taxonomy" id="1848"/>
    <lineage>
        <taxon>Bacteria</taxon>
        <taxon>Bacillati</taxon>
        <taxon>Actinomycetota</taxon>
        <taxon>Actinomycetes</taxon>
        <taxon>Pseudonocardiales</taxon>
        <taxon>Pseudonocardiaceae</taxon>
        <taxon>Pseudonocardia</taxon>
    </lineage>
</organism>
<feature type="compositionally biased region" description="Basic residues" evidence="1">
    <location>
        <begin position="12"/>
        <end position="21"/>
    </location>
</feature>
<evidence type="ECO:0000313" key="3">
    <source>
        <dbReference type="EMBL" id="SHK55611.1"/>
    </source>
</evidence>
<accession>A0A1M6TF83</accession>
<dbReference type="Proteomes" id="UP000184363">
    <property type="component" value="Unassembled WGS sequence"/>
</dbReference>
<proteinExistence type="predicted"/>
<evidence type="ECO:0000313" key="4">
    <source>
        <dbReference type="Proteomes" id="UP000184363"/>
    </source>
</evidence>
<keyword evidence="2" id="KW-0812">Transmembrane</keyword>
<feature type="region of interest" description="Disordered" evidence="1">
    <location>
        <begin position="147"/>
        <end position="194"/>
    </location>
</feature>
<dbReference type="STRING" id="1848.SAMN05443637_1086"/>
<protein>
    <submittedName>
        <fullName evidence="3">Uncharacterized protein</fullName>
    </submittedName>
</protein>
<feature type="transmembrane region" description="Helical" evidence="2">
    <location>
        <begin position="111"/>
        <end position="132"/>
    </location>
</feature>